<proteinExistence type="predicted"/>
<dbReference type="Proteomes" id="UP000051254">
    <property type="component" value="Unassembled WGS sequence"/>
</dbReference>
<sequence length="412" mass="45858">MATEQTSPAWRNGQCGSFTIAAIPDSQNYLDFRHQRSAGFPVDGHRMFQQQIRWIADNAASNGGNIVFATHLGDIWQNRVQRVDPGHAARGLIAATEAQTDGQPAVFPDGVRNHEIPMALASMQLLDGALPFSIVPGNHDYDAVWVDHRHLPDPDNAYGLHQGIRHFGGLDGFRSVFSDQSPLFKDKPWYVASNDGGADSAQLINAGQCQLLHIGLQFDAPDSSLAWARRVIKQHPGVPTIVTTHKFTDRAGRFAVGGSLDMSLVDPQDNNPQMVWDDFISQHDQIFLVLSGHIGGQGHGIARNDEGNLVHHLLSDFQPRGQVARQAAPQHQGKTLTGDGWLRLLQFNLDDDNPSIHVRTYSTHYGKYSTQVPDYGRWYKEAEQQSHLSDAQFRARDDFRIALDGFHQRFAR</sequence>
<dbReference type="EMBL" id="LDJH01000006">
    <property type="protein sequence ID" value="KRG59852.1"/>
    <property type="molecule type" value="Genomic_DNA"/>
</dbReference>
<keyword evidence="2" id="KW-1185">Reference proteome</keyword>
<dbReference type="STRING" id="266128.ABB25_03190"/>
<accession>A0A0R0BRB7</accession>
<evidence type="ECO:0008006" key="3">
    <source>
        <dbReference type="Google" id="ProtNLM"/>
    </source>
</evidence>
<comment type="caution">
    <text evidence="1">The sequence shown here is derived from an EMBL/GenBank/DDBJ whole genome shotgun (WGS) entry which is preliminary data.</text>
</comment>
<dbReference type="SUPFAM" id="SSF56300">
    <property type="entry name" value="Metallo-dependent phosphatases"/>
    <property type="match status" value="1"/>
</dbReference>
<gene>
    <name evidence="1" type="ORF">ABB25_03190</name>
</gene>
<dbReference type="InterPro" id="IPR029052">
    <property type="entry name" value="Metallo-depent_PP-like"/>
</dbReference>
<protein>
    <recommendedName>
        <fullName evidence="3">Serine/threonine protein phosphatase</fullName>
    </recommendedName>
</protein>
<organism evidence="1 2">
    <name type="scientific">Stenotrophomonas koreensis</name>
    <dbReference type="NCBI Taxonomy" id="266128"/>
    <lineage>
        <taxon>Bacteria</taxon>
        <taxon>Pseudomonadati</taxon>
        <taxon>Pseudomonadota</taxon>
        <taxon>Gammaproteobacteria</taxon>
        <taxon>Lysobacterales</taxon>
        <taxon>Lysobacteraceae</taxon>
        <taxon>Stenotrophomonas</taxon>
    </lineage>
</organism>
<reference evidence="1 2" key="1">
    <citation type="submission" date="2015-05" db="EMBL/GenBank/DDBJ databases">
        <title>Genome sequencing and analysis of members of genus Stenotrophomonas.</title>
        <authorList>
            <person name="Patil P.P."/>
            <person name="Midha S."/>
            <person name="Patil P.B."/>
        </authorList>
    </citation>
    <scope>NUCLEOTIDE SEQUENCE [LARGE SCALE GENOMIC DNA]</scope>
    <source>
        <strain evidence="1 2">DSM 17805</strain>
    </source>
</reference>
<name>A0A0R0BRB7_9GAMM</name>
<evidence type="ECO:0000313" key="2">
    <source>
        <dbReference type="Proteomes" id="UP000051254"/>
    </source>
</evidence>
<dbReference type="PATRIC" id="fig|266128.3.peg.2301"/>
<dbReference type="AlphaFoldDB" id="A0A0R0BRB7"/>
<evidence type="ECO:0000313" key="1">
    <source>
        <dbReference type="EMBL" id="KRG59852.1"/>
    </source>
</evidence>